<feature type="region of interest" description="Disordered" evidence="1">
    <location>
        <begin position="1"/>
        <end position="102"/>
    </location>
</feature>
<name>A0A6A0H4J5_HYAAZ</name>
<reference evidence="2" key="2">
    <citation type="journal article" date="2018" name="Environ. Sci. Technol.">
        <title>The Toxicogenome of Hyalella azteca: A Model for Sediment Ecotoxicology and Evolutionary Toxicology.</title>
        <authorList>
            <person name="Poynton H.C."/>
            <person name="Hasenbein S."/>
            <person name="Benoit J.B."/>
            <person name="Sepulveda M.S."/>
            <person name="Poelchau M.F."/>
            <person name="Hughes D.S.T."/>
            <person name="Murali S.C."/>
            <person name="Chen S."/>
            <person name="Glastad K.M."/>
            <person name="Goodisman M.A.D."/>
            <person name="Werren J.H."/>
            <person name="Vineis J.H."/>
            <person name="Bowen J.L."/>
            <person name="Friedrich M."/>
            <person name="Jones J."/>
            <person name="Robertson H.M."/>
            <person name="Feyereisen R."/>
            <person name="Mechler-Hickson A."/>
            <person name="Mathers N."/>
            <person name="Lee C.E."/>
            <person name="Colbourne J.K."/>
            <person name="Biales A."/>
            <person name="Johnston J.S."/>
            <person name="Wellborn G.A."/>
            <person name="Rosendale A.J."/>
            <person name="Cridge A.G."/>
            <person name="Munoz-Torres M.C."/>
            <person name="Bain P.A."/>
            <person name="Manny A.R."/>
            <person name="Major K.M."/>
            <person name="Lambert F.N."/>
            <person name="Vulpe C.D."/>
            <person name="Tuck P."/>
            <person name="Blalock B.J."/>
            <person name="Lin Y.Y."/>
            <person name="Smith M.E."/>
            <person name="Ochoa-Acuna H."/>
            <person name="Chen M.M."/>
            <person name="Childers C.P."/>
            <person name="Qu J."/>
            <person name="Dugan S."/>
            <person name="Lee S.L."/>
            <person name="Chao H."/>
            <person name="Dinh H."/>
            <person name="Han Y."/>
            <person name="Doddapaneni H."/>
            <person name="Worley K.C."/>
            <person name="Muzny D.M."/>
            <person name="Gibbs R.A."/>
            <person name="Richards S."/>
        </authorList>
    </citation>
    <scope>NUCLEOTIDE SEQUENCE</scope>
    <source>
        <strain evidence="2">HAZT.00-mixed</strain>
        <tissue evidence="2">Whole organism</tissue>
    </source>
</reference>
<proteinExistence type="predicted"/>
<protein>
    <submittedName>
        <fullName evidence="2">Uncharacterized protein</fullName>
    </submittedName>
</protein>
<dbReference type="EMBL" id="JQDR03006947">
    <property type="protein sequence ID" value="KAA0199403.1"/>
    <property type="molecule type" value="Genomic_DNA"/>
</dbReference>
<dbReference type="AlphaFoldDB" id="A0A6A0H4J5"/>
<dbReference type="Proteomes" id="UP000711488">
    <property type="component" value="Unassembled WGS sequence"/>
</dbReference>
<comment type="caution">
    <text evidence="2">The sequence shown here is derived from an EMBL/GenBank/DDBJ whole genome shotgun (WGS) entry which is preliminary data.</text>
</comment>
<feature type="compositionally biased region" description="Acidic residues" evidence="1">
    <location>
        <begin position="31"/>
        <end position="55"/>
    </location>
</feature>
<sequence>MYGRRSRSGGGYEPGDEGLHQHQHKRHVCRDDEEAGHDQDDQDADEEEEDEEEEDRSAVLGEREMNSFQKTIPALRRHDPKTSTIRQHYYPEGGSCGSKGGS</sequence>
<reference evidence="2" key="1">
    <citation type="submission" date="2014-08" db="EMBL/GenBank/DDBJ databases">
        <authorList>
            <person name="Murali S."/>
            <person name="Richards S."/>
            <person name="Bandaranaike D."/>
            <person name="Bellair M."/>
            <person name="Blankenburg K."/>
            <person name="Chao H."/>
            <person name="Dinh H."/>
            <person name="Doddapaneni H."/>
            <person name="Dugan-Rocha S."/>
            <person name="Elkadiri S."/>
            <person name="Gnanaolivu R."/>
            <person name="Hughes D."/>
            <person name="Lee S."/>
            <person name="Li M."/>
            <person name="Ming W."/>
            <person name="Munidasa M."/>
            <person name="Muniz J."/>
            <person name="Nguyen L."/>
            <person name="Osuji N."/>
            <person name="Pu L.-L."/>
            <person name="Puazo M."/>
            <person name="Skinner E."/>
            <person name="Qu C."/>
            <person name="Quiroz J."/>
            <person name="Raj R."/>
            <person name="Weissenberger G."/>
            <person name="Xin Y."/>
            <person name="Zou X."/>
            <person name="Han Y."/>
            <person name="Worley K."/>
            <person name="Muzny D."/>
            <person name="Gibbs R."/>
        </authorList>
    </citation>
    <scope>NUCLEOTIDE SEQUENCE</scope>
    <source>
        <strain evidence="2">HAZT.00-mixed</strain>
        <tissue evidence="2">Whole organism</tissue>
    </source>
</reference>
<evidence type="ECO:0000256" key="1">
    <source>
        <dbReference type="SAM" id="MobiDB-lite"/>
    </source>
</evidence>
<evidence type="ECO:0000313" key="2">
    <source>
        <dbReference type="EMBL" id="KAA0199403.1"/>
    </source>
</evidence>
<reference evidence="2" key="3">
    <citation type="submission" date="2019-06" db="EMBL/GenBank/DDBJ databases">
        <authorList>
            <person name="Poynton C."/>
            <person name="Hasenbein S."/>
            <person name="Benoit J.B."/>
            <person name="Sepulveda M.S."/>
            <person name="Poelchau M.F."/>
            <person name="Murali S.C."/>
            <person name="Chen S."/>
            <person name="Glastad K.M."/>
            <person name="Werren J.H."/>
            <person name="Vineis J.H."/>
            <person name="Bowen J.L."/>
            <person name="Friedrich M."/>
            <person name="Jones J."/>
            <person name="Robertson H.M."/>
            <person name="Feyereisen R."/>
            <person name="Mechler-Hickson A."/>
            <person name="Mathers N."/>
            <person name="Lee C.E."/>
            <person name="Colbourne J.K."/>
            <person name="Biales A."/>
            <person name="Johnston J.S."/>
            <person name="Wellborn G.A."/>
            <person name="Rosendale A.J."/>
            <person name="Cridge A.G."/>
            <person name="Munoz-Torres M.C."/>
            <person name="Bain P.A."/>
            <person name="Manny A.R."/>
            <person name="Major K.M."/>
            <person name="Lambert F.N."/>
            <person name="Vulpe C.D."/>
            <person name="Tuck P."/>
            <person name="Blalock B.J."/>
            <person name="Lin Y.-Y."/>
            <person name="Smith M.E."/>
            <person name="Ochoa-Acuna H."/>
            <person name="Chen M.-J.M."/>
            <person name="Childers C.P."/>
            <person name="Qu J."/>
            <person name="Dugan S."/>
            <person name="Lee S.L."/>
            <person name="Chao H."/>
            <person name="Dinh H."/>
            <person name="Han Y."/>
            <person name="Doddapaneni H."/>
            <person name="Worley K.C."/>
            <person name="Muzny D.M."/>
            <person name="Gibbs R.A."/>
            <person name="Richards S."/>
        </authorList>
    </citation>
    <scope>NUCLEOTIDE SEQUENCE</scope>
    <source>
        <strain evidence="2">HAZT.00-mixed</strain>
        <tissue evidence="2">Whole organism</tissue>
    </source>
</reference>
<gene>
    <name evidence="2" type="ORF">HAZT_HAZT007697</name>
</gene>
<accession>A0A6A0H4J5</accession>
<organism evidence="2">
    <name type="scientific">Hyalella azteca</name>
    <name type="common">Amphipod</name>
    <dbReference type="NCBI Taxonomy" id="294128"/>
    <lineage>
        <taxon>Eukaryota</taxon>
        <taxon>Metazoa</taxon>
        <taxon>Ecdysozoa</taxon>
        <taxon>Arthropoda</taxon>
        <taxon>Crustacea</taxon>
        <taxon>Multicrustacea</taxon>
        <taxon>Malacostraca</taxon>
        <taxon>Eumalacostraca</taxon>
        <taxon>Peracarida</taxon>
        <taxon>Amphipoda</taxon>
        <taxon>Senticaudata</taxon>
        <taxon>Talitrida</taxon>
        <taxon>Talitroidea</taxon>
        <taxon>Hyalellidae</taxon>
        <taxon>Hyalella</taxon>
    </lineage>
</organism>